<evidence type="ECO:0000256" key="12">
    <source>
        <dbReference type="ARBA" id="ARBA00065443"/>
    </source>
</evidence>
<evidence type="ECO:0000256" key="6">
    <source>
        <dbReference type="ARBA" id="ARBA00022737"/>
    </source>
</evidence>
<dbReference type="PANTHER" id="PTHR10083:SF379">
    <property type="entry name" value="TISSUE FACTOR PATHWAY INHIBITOR"/>
    <property type="match status" value="1"/>
</dbReference>
<keyword evidence="5 14" id="KW-0732">Signal</keyword>
<evidence type="ECO:0000256" key="7">
    <source>
        <dbReference type="ARBA" id="ARBA00022900"/>
    </source>
</evidence>
<reference evidence="16" key="2">
    <citation type="submission" date="2016-06" db="EMBL/GenBank/DDBJ databases">
        <title>The genome of a short-lived fish provides insights into sex chromosome evolution and the genetic control of aging.</title>
        <authorList>
            <person name="Reichwald K."/>
            <person name="Felder M."/>
            <person name="Petzold A."/>
            <person name="Koch P."/>
            <person name="Groth M."/>
            <person name="Platzer M."/>
        </authorList>
    </citation>
    <scope>NUCLEOTIDE SEQUENCE</scope>
    <source>
        <tissue evidence="16">Brain</tissue>
    </source>
</reference>
<evidence type="ECO:0000256" key="1">
    <source>
        <dbReference type="ARBA" id="ARBA00004613"/>
    </source>
</evidence>
<keyword evidence="7" id="KW-0722">Serine protease inhibitor</keyword>
<evidence type="ECO:0000256" key="13">
    <source>
        <dbReference type="ARBA" id="ARBA00068244"/>
    </source>
</evidence>
<dbReference type="PRINTS" id="PR00759">
    <property type="entry name" value="BASICPTASE"/>
</dbReference>
<keyword evidence="4" id="KW-0356">Hemostasis</keyword>
<gene>
    <name evidence="16" type="primary">TFPI2</name>
</gene>
<feature type="domain" description="BPTI/Kunitz inhibitor" evidence="15">
    <location>
        <begin position="29"/>
        <end position="79"/>
    </location>
</feature>
<dbReference type="Gene3D" id="4.10.410.10">
    <property type="entry name" value="Pancreatic trypsin inhibitor Kunitz domain"/>
    <property type="match status" value="3"/>
</dbReference>
<evidence type="ECO:0000259" key="15">
    <source>
        <dbReference type="PROSITE" id="PS50279"/>
    </source>
</evidence>
<evidence type="ECO:0000256" key="10">
    <source>
        <dbReference type="ARBA" id="ARBA00023180"/>
    </source>
</evidence>
<comment type="subcellular location">
    <subcellularLocation>
        <location evidence="1">Secreted</location>
    </subcellularLocation>
</comment>
<protein>
    <recommendedName>
        <fullName evidence="13">Tissue factor pathway inhibitor 2</fullName>
    </recommendedName>
</protein>
<keyword evidence="6" id="KW-0677">Repeat</keyword>
<evidence type="ECO:0000256" key="14">
    <source>
        <dbReference type="SAM" id="SignalP"/>
    </source>
</evidence>
<feature type="signal peptide" evidence="14">
    <location>
        <begin position="1"/>
        <end position="22"/>
    </location>
</feature>
<feature type="domain" description="BPTI/Kunitz inhibitor" evidence="15">
    <location>
        <begin position="149"/>
        <end position="199"/>
    </location>
</feature>
<dbReference type="Pfam" id="PF00014">
    <property type="entry name" value="Kunitz_BPTI"/>
    <property type="match status" value="3"/>
</dbReference>
<dbReference type="PROSITE" id="PS50279">
    <property type="entry name" value="BPTI_KUNITZ_2"/>
    <property type="match status" value="3"/>
</dbReference>
<dbReference type="InterPro" id="IPR036880">
    <property type="entry name" value="Kunitz_BPTI_sf"/>
</dbReference>
<dbReference type="GO" id="GO:0007596">
    <property type="term" value="P:blood coagulation"/>
    <property type="evidence" value="ECO:0007669"/>
    <property type="project" value="UniProtKB-KW"/>
</dbReference>
<name>A0A1A8BV81_NOTKA</name>
<organism evidence="16">
    <name type="scientific">Nothobranchius kadleci</name>
    <name type="common">African annual killifish</name>
    <dbReference type="NCBI Taxonomy" id="1051664"/>
    <lineage>
        <taxon>Eukaryota</taxon>
        <taxon>Metazoa</taxon>
        <taxon>Chordata</taxon>
        <taxon>Craniata</taxon>
        <taxon>Vertebrata</taxon>
        <taxon>Euteleostomi</taxon>
        <taxon>Actinopterygii</taxon>
        <taxon>Neopterygii</taxon>
        <taxon>Teleostei</taxon>
        <taxon>Neoteleostei</taxon>
        <taxon>Acanthomorphata</taxon>
        <taxon>Ovalentaria</taxon>
        <taxon>Atherinomorphae</taxon>
        <taxon>Cyprinodontiformes</taxon>
        <taxon>Nothobranchiidae</taxon>
        <taxon>Nothobranchius</taxon>
    </lineage>
</organism>
<dbReference type="FunFam" id="4.10.410.10:FF:000004">
    <property type="entry name" value="Tissue factor pathway inhibitor"/>
    <property type="match status" value="1"/>
</dbReference>
<sequence length="232" mass="26019">MESGFLLALFTIISSLRQGVTLLRSKGACLLQVDEGPCKGNIERFYYNTITQNCELFYYGGCLGNSNNFRSYPECQKTCFRIPKVPQICRFPKEEGHCRAILPRYFFNMTSMKCEPFSYGGCGGNSNRFQDLTSCMEYCSPQKTVPMLCLDPLDKGKCSASITRYYYNTATKSCQDFVYTGCGGSSNNFVSQQSCMDVCVKGGHLLRQNLLSEQLDDSASGLFKNACYLNKL</sequence>
<keyword evidence="3" id="KW-0646">Protease inhibitor</keyword>
<evidence type="ECO:0000256" key="5">
    <source>
        <dbReference type="ARBA" id="ARBA00022729"/>
    </source>
</evidence>
<dbReference type="InterPro" id="IPR020901">
    <property type="entry name" value="Prtase_inh_Kunz-CS"/>
</dbReference>
<dbReference type="GO" id="GO:0005615">
    <property type="term" value="C:extracellular space"/>
    <property type="evidence" value="ECO:0007669"/>
    <property type="project" value="TreeGrafter"/>
</dbReference>
<dbReference type="GO" id="GO:0004867">
    <property type="term" value="F:serine-type endopeptidase inhibitor activity"/>
    <property type="evidence" value="ECO:0007669"/>
    <property type="project" value="UniProtKB-KW"/>
</dbReference>
<keyword evidence="8" id="KW-0094">Blood coagulation</keyword>
<evidence type="ECO:0000256" key="2">
    <source>
        <dbReference type="ARBA" id="ARBA00022525"/>
    </source>
</evidence>
<proteinExistence type="predicted"/>
<keyword evidence="2" id="KW-0964">Secreted</keyword>
<comment type="subunit">
    <text evidence="12">Finds in a complex with ABCB1, TFPI2 and PPP2R3C; leading to the dephosphorylation of ABCB1.</text>
</comment>
<feature type="chain" id="PRO_5008367074" description="Tissue factor pathway inhibitor 2" evidence="14">
    <location>
        <begin position="23"/>
        <end position="232"/>
    </location>
</feature>
<dbReference type="AlphaFoldDB" id="A0A1A8BV81"/>
<evidence type="ECO:0000256" key="9">
    <source>
        <dbReference type="ARBA" id="ARBA00023157"/>
    </source>
</evidence>
<feature type="domain" description="BPTI/Kunitz inhibitor" evidence="15">
    <location>
        <begin position="89"/>
        <end position="139"/>
    </location>
</feature>
<reference evidence="16" key="1">
    <citation type="submission" date="2016-05" db="EMBL/GenBank/DDBJ databases">
        <authorList>
            <person name="Lavstsen T."/>
            <person name="Jespersen J.S."/>
        </authorList>
    </citation>
    <scope>NUCLEOTIDE SEQUENCE</scope>
    <source>
        <tissue evidence="16">Brain</tissue>
    </source>
</reference>
<dbReference type="SMART" id="SM00131">
    <property type="entry name" value="KU"/>
    <property type="match status" value="3"/>
</dbReference>
<accession>A0A1A8BV81</accession>
<dbReference type="EMBL" id="HADZ01006474">
    <property type="protein sequence ID" value="SBP70415.1"/>
    <property type="molecule type" value="Transcribed_RNA"/>
</dbReference>
<dbReference type="PANTHER" id="PTHR10083">
    <property type="entry name" value="KUNITZ-TYPE PROTEASE INHIBITOR-RELATED"/>
    <property type="match status" value="1"/>
</dbReference>
<evidence type="ECO:0000256" key="4">
    <source>
        <dbReference type="ARBA" id="ARBA00022696"/>
    </source>
</evidence>
<evidence type="ECO:0000256" key="3">
    <source>
        <dbReference type="ARBA" id="ARBA00022690"/>
    </source>
</evidence>
<evidence type="ECO:0000256" key="8">
    <source>
        <dbReference type="ARBA" id="ARBA00023084"/>
    </source>
</evidence>
<evidence type="ECO:0000313" key="16">
    <source>
        <dbReference type="EMBL" id="SBP70415.1"/>
    </source>
</evidence>
<keyword evidence="10" id="KW-0325">Glycoprotein</keyword>
<evidence type="ECO:0000256" key="11">
    <source>
        <dbReference type="ARBA" id="ARBA00060238"/>
    </source>
</evidence>
<dbReference type="SUPFAM" id="SSF57362">
    <property type="entry name" value="BPTI-like"/>
    <property type="match status" value="3"/>
</dbReference>
<dbReference type="PROSITE" id="PS00280">
    <property type="entry name" value="BPTI_KUNITZ_1"/>
    <property type="match status" value="2"/>
</dbReference>
<dbReference type="InterPro" id="IPR002223">
    <property type="entry name" value="Kunitz_BPTI"/>
</dbReference>
<keyword evidence="9" id="KW-1015">Disulfide bond</keyword>
<dbReference type="InterPro" id="IPR050098">
    <property type="entry name" value="TFPI/VKTCI-like"/>
</dbReference>
<dbReference type="FunFam" id="4.10.410.10:FF:000018">
    <property type="entry name" value="Tissue factor pathway inhibitor"/>
    <property type="match status" value="1"/>
</dbReference>
<dbReference type="FunFam" id="4.10.410.10:FF:000011">
    <property type="entry name" value="Tissue factor pathway inhibitor"/>
    <property type="match status" value="1"/>
</dbReference>
<comment type="function">
    <text evidence="11">May play a role in the regulation of plasmin-mediated matrix remodeling. Inhibits trypsin, plasmin, factor VIIa/tissue factor and weakly factor Xa. Has no effect on thrombin.</text>
</comment>